<dbReference type="EMBL" id="QGTD01000020">
    <property type="protein sequence ID" value="PWU66952.1"/>
    <property type="molecule type" value="Genomic_DNA"/>
</dbReference>
<evidence type="ECO:0000313" key="2">
    <source>
        <dbReference type="EMBL" id="PWU66952.1"/>
    </source>
</evidence>
<keyword evidence="3" id="KW-1185">Reference proteome</keyword>
<feature type="transmembrane region" description="Helical" evidence="1">
    <location>
        <begin position="97"/>
        <end position="121"/>
    </location>
</feature>
<protein>
    <submittedName>
        <fullName evidence="2">DUF3021 domain-containing protein</fullName>
    </submittedName>
</protein>
<keyword evidence="1" id="KW-0472">Membrane</keyword>
<gene>
    <name evidence="2" type="ORF">DLJ74_19005</name>
</gene>
<evidence type="ECO:0000313" key="3">
    <source>
        <dbReference type="Proteomes" id="UP000245624"/>
    </source>
</evidence>
<reference evidence="2 3" key="1">
    <citation type="submission" date="2018-05" db="EMBL/GenBank/DDBJ databases">
        <title>Genomic analysis of Gracilibacillus dipsosauri DD1 reveals novel features of a salt-tolerant amylase.</title>
        <authorList>
            <person name="Deutch C.E."/>
            <person name="Yang S."/>
        </authorList>
    </citation>
    <scope>NUCLEOTIDE SEQUENCE [LARGE SCALE GENOMIC DNA]</scope>
    <source>
        <strain evidence="2 3">DD1</strain>
    </source>
</reference>
<dbReference type="AlphaFoldDB" id="A0A317KTU7"/>
<keyword evidence="1" id="KW-1133">Transmembrane helix</keyword>
<keyword evidence="1" id="KW-0812">Transmembrane</keyword>
<feature type="transmembrane region" description="Helical" evidence="1">
    <location>
        <begin position="72"/>
        <end position="91"/>
    </location>
</feature>
<dbReference type="Proteomes" id="UP000245624">
    <property type="component" value="Unassembled WGS sequence"/>
</dbReference>
<dbReference type="OrthoDB" id="2735472at2"/>
<sequence length="135" mass="15474">MIIEVLRRSIIGIAIGALVTFVALTILVIFSIESTVIEIWRHFLSSMLMGVYFSLASLIFESERGSLLKQTIIHFVLSLIVISIVSIYAGWVPFTLWSLIIGLGIFLLTYFIMWIGIYTYYKKLEKSMNESIEKR</sequence>
<name>A0A317KTU7_9BACI</name>
<evidence type="ECO:0000256" key="1">
    <source>
        <dbReference type="SAM" id="Phobius"/>
    </source>
</evidence>
<accession>A0A317KTU7</accession>
<organism evidence="2 3">
    <name type="scientific">Gracilibacillus dipsosauri</name>
    <dbReference type="NCBI Taxonomy" id="178340"/>
    <lineage>
        <taxon>Bacteria</taxon>
        <taxon>Bacillati</taxon>
        <taxon>Bacillota</taxon>
        <taxon>Bacilli</taxon>
        <taxon>Bacillales</taxon>
        <taxon>Bacillaceae</taxon>
        <taxon>Gracilibacillus</taxon>
    </lineage>
</organism>
<proteinExistence type="predicted"/>
<dbReference type="RefSeq" id="WP_109985649.1">
    <property type="nucleotide sequence ID" value="NZ_JAJUIE010000132.1"/>
</dbReference>
<dbReference type="InterPro" id="IPR021560">
    <property type="entry name" value="DUF3021"/>
</dbReference>
<feature type="transmembrane region" description="Helical" evidence="1">
    <location>
        <begin position="39"/>
        <end position="60"/>
    </location>
</feature>
<comment type="caution">
    <text evidence="2">The sequence shown here is derived from an EMBL/GenBank/DDBJ whole genome shotgun (WGS) entry which is preliminary data.</text>
</comment>
<dbReference type="Pfam" id="PF11457">
    <property type="entry name" value="DUF3021"/>
    <property type="match status" value="1"/>
</dbReference>
<feature type="transmembrane region" description="Helical" evidence="1">
    <location>
        <begin position="12"/>
        <end position="33"/>
    </location>
</feature>